<protein>
    <submittedName>
        <fullName evidence="2">Uncharacterized protein</fullName>
    </submittedName>
</protein>
<sequence>MSRNHTEDTWNIELMEANSLLERINGEDLHNPAIIPWIETTLLGFPSTKFSDAATILSDTAYRFGPRNVPLLILYSILLGHHGRIYEAIDQLDVAMSLTKGPRLITTLLVFYRHKIPRLRHIGTGLPPRTFVTPSRLRENWLGLLNLEYGSGLTRSKNLTSAHTPKYPPNLGSRSSEPEETLEDWARRLPIRSASQEAAELAYSYKAASNALQARIWYLDP</sequence>
<accession>A0A9P5YBY2</accession>
<keyword evidence="3" id="KW-1185">Reference proteome</keyword>
<dbReference type="Proteomes" id="UP000807353">
    <property type="component" value="Unassembled WGS sequence"/>
</dbReference>
<reference evidence="2" key="1">
    <citation type="submission" date="2020-11" db="EMBL/GenBank/DDBJ databases">
        <authorList>
            <consortium name="DOE Joint Genome Institute"/>
            <person name="Ahrendt S."/>
            <person name="Riley R."/>
            <person name="Andreopoulos W."/>
            <person name="Labutti K."/>
            <person name="Pangilinan J."/>
            <person name="Ruiz-Duenas F.J."/>
            <person name="Barrasa J.M."/>
            <person name="Sanchez-Garcia M."/>
            <person name="Camarero S."/>
            <person name="Miyauchi S."/>
            <person name="Serrano A."/>
            <person name="Linde D."/>
            <person name="Babiker R."/>
            <person name="Drula E."/>
            <person name="Ayuso-Fernandez I."/>
            <person name="Pacheco R."/>
            <person name="Padilla G."/>
            <person name="Ferreira P."/>
            <person name="Barriuso J."/>
            <person name="Kellner H."/>
            <person name="Castanera R."/>
            <person name="Alfaro M."/>
            <person name="Ramirez L."/>
            <person name="Pisabarro A.G."/>
            <person name="Kuo A."/>
            <person name="Tritt A."/>
            <person name="Lipzen A."/>
            <person name="He G."/>
            <person name="Yan M."/>
            <person name="Ng V."/>
            <person name="Cullen D."/>
            <person name="Martin F."/>
            <person name="Rosso M.-N."/>
            <person name="Henrissat B."/>
            <person name="Hibbett D."/>
            <person name="Martinez A.T."/>
            <person name="Grigoriev I.V."/>
        </authorList>
    </citation>
    <scope>NUCLEOTIDE SEQUENCE</scope>
    <source>
        <strain evidence="2">CBS 247.69</strain>
    </source>
</reference>
<comment type="caution">
    <text evidence="2">The sequence shown here is derived from an EMBL/GenBank/DDBJ whole genome shotgun (WGS) entry which is preliminary data.</text>
</comment>
<feature type="region of interest" description="Disordered" evidence="1">
    <location>
        <begin position="158"/>
        <end position="179"/>
    </location>
</feature>
<evidence type="ECO:0000313" key="3">
    <source>
        <dbReference type="Proteomes" id="UP000807353"/>
    </source>
</evidence>
<gene>
    <name evidence="2" type="ORF">BDZ94DRAFT_328258</name>
</gene>
<evidence type="ECO:0000313" key="2">
    <source>
        <dbReference type="EMBL" id="KAF9465641.1"/>
    </source>
</evidence>
<evidence type="ECO:0000256" key="1">
    <source>
        <dbReference type="SAM" id="MobiDB-lite"/>
    </source>
</evidence>
<dbReference type="EMBL" id="MU150246">
    <property type="protein sequence ID" value="KAF9465641.1"/>
    <property type="molecule type" value="Genomic_DNA"/>
</dbReference>
<dbReference type="AlphaFoldDB" id="A0A9P5YBY2"/>
<organism evidence="2 3">
    <name type="scientific">Collybia nuda</name>
    <dbReference type="NCBI Taxonomy" id="64659"/>
    <lineage>
        <taxon>Eukaryota</taxon>
        <taxon>Fungi</taxon>
        <taxon>Dikarya</taxon>
        <taxon>Basidiomycota</taxon>
        <taxon>Agaricomycotina</taxon>
        <taxon>Agaricomycetes</taxon>
        <taxon>Agaricomycetidae</taxon>
        <taxon>Agaricales</taxon>
        <taxon>Tricholomatineae</taxon>
        <taxon>Clitocybaceae</taxon>
        <taxon>Collybia</taxon>
    </lineage>
</organism>
<proteinExistence type="predicted"/>
<name>A0A9P5YBY2_9AGAR</name>